<feature type="transmembrane region" description="Helical" evidence="17">
    <location>
        <begin position="54"/>
        <end position="73"/>
    </location>
</feature>
<dbReference type="PROSITE" id="PS50262">
    <property type="entry name" value="G_PROTEIN_RECEP_F1_2"/>
    <property type="match status" value="1"/>
</dbReference>
<feature type="transmembrane region" description="Helical" evidence="17">
    <location>
        <begin position="365"/>
        <end position="386"/>
    </location>
</feature>
<dbReference type="InterPro" id="IPR000276">
    <property type="entry name" value="GPCR_Rhodpsn"/>
</dbReference>
<comment type="similarity">
    <text evidence="17">Belongs to the G-protein coupled receptor 1 family. Adrenergic receptor subfamily. ADRA2B sub-subfamily.</text>
</comment>
<evidence type="ECO:0000313" key="20">
    <source>
        <dbReference type="Ensembl" id="ENSJJAP00000004397.1"/>
    </source>
</evidence>
<protein>
    <recommendedName>
        <fullName evidence="3 17">Alpha-2B adrenergic receptor</fullName>
    </recommendedName>
    <alternativeName>
        <fullName evidence="14 17">Alpha-2B adrenoreceptor</fullName>
    </alternativeName>
</protein>
<accession>A0A8C5NVY4</accession>
<keyword evidence="10" id="KW-1015">Disulfide bond</keyword>
<dbReference type="GO" id="GO:0006940">
    <property type="term" value="P:regulation of smooth muscle contraction"/>
    <property type="evidence" value="ECO:0007669"/>
    <property type="project" value="InterPro"/>
</dbReference>
<evidence type="ECO:0000256" key="16">
    <source>
        <dbReference type="RuleBase" id="RU000688"/>
    </source>
</evidence>
<name>A0A8C5NVY4_JACJA</name>
<dbReference type="GO" id="GO:0045666">
    <property type="term" value="P:positive regulation of neuron differentiation"/>
    <property type="evidence" value="ECO:0007669"/>
    <property type="project" value="Ensembl"/>
</dbReference>
<evidence type="ECO:0000256" key="14">
    <source>
        <dbReference type="ARBA" id="ARBA00031735"/>
    </source>
</evidence>
<evidence type="ECO:0000256" key="18">
    <source>
        <dbReference type="SAM" id="MobiDB-lite"/>
    </source>
</evidence>
<evidence type="ECO:0000256" key="17">
    <source>
        <dbReference type="RuleBase" id="RU368059"/>
    </source>
</evidence>
<dbReference type="FunFam" id="1.20.1070.10:FF:000185">
    <property type="entry name" value="Alpha-2B adrenergic receptor"/>
    <property type="match status" value="1"/>
</dbReference>
<dbReference type="GO" id="GO:0051379">
    <property type="term" value="F:epinephrine binding"/>
    <property type="evidence" value="ECO:0007669"/>
    <property type="project" value="Ensembl"/>
</dbReference>
<keyword evidence="7 16" id="KW-0297">G-protein coupled receptor</keyword>
<keyword evidence="12 16" id="KW-0807">Transducer</keyword>
<evidence type="ECO:0000256" key="7">
    <source>
        <dbReference type="ARBA" id="ARBA00023040"/>
    </source>
</evidence>
<evidence type="ECO:0000256" key="11">
    <source>
        <dbReference type="ARBA" id="ARBA00023170"/>
    </source>
</evidence>
<feature type="transmembrane region" description="Helical" evidence="17">
    <location>
        <begin position="20"/>
        <end position="42"/>
    </location>
</feature>
<dbReference type="GO" id="GO:0030168">
    <property type="term" value="P:platelet activation"/>
    <property type="evidence" value="ECO:0007669"/>
    <property type="project" value="InterPro"/>
</dbReference>
<dbReference type="AlphaFoldDB" id="A0A8C5NVY4"/>
<feature type="compositionally biased region" description="Low complexity" evidence="18">
    <location>
        <begin position="234"/>
        <end position="243"/>
    </location>
</feature>
<dbReference type="GO" id="GO:0019229">
    <property type="term" value="P:regulation of vasoconstriction"/>
    <property type="evidence" value="ECO:0007669"/>
    <property type="project" value="InterPro"/>
</dbReference>
<dbReference type="GO" id="GO:0004938">
    <property type="term" value="F:alpha2-adrenergic receptor activity"/>
    <property type="evidence" value="ECO:0007669"/>
    <property type="project" value="UniProtKB-UniRule"/>
</dbReference>
<dbReference type="Pfam" id="PF00001">
    <property type="entry name" value="7tm_1"/>
    <property type="match status" value="1"/>
</dbReference>
<comment type="subcellular location">
    <subcellularLocation>
        <location evidence="2 17">Cell membrane</location>
        <topology evidence="2 17">Multi-pass membrane protein</topology>
    </subcellularLocation>
</comment>
<dbReference type="GO" id="GO:0007173">
    <property type="term" value="P:epidermal growth factor receptor signaling pathway"/>
    <property type="evidence" value="ECO:0007669"/>
    <property type="project" value="Ensembl"/>
</dbReference>
<dbReference type="Gene3D" id="1.20.1070.10">
    <property type="entry name" value="Rhodopsin 7-helix transmembrane proteins"/>
    <property type="match status" value="2"/>
</dbReference>
<evidence type="ECO:0000256" key="12">
    <source>
        <dbReference type="ARBA" id="ARBA00023224"/>
    </source>
</evidence>
<evidence type="ECO:0000256" key="2">
    <source>
        <dbReference type="ARBA" id="ARBA00004651"/>
    </source>
</evidence>
<evidence type="ECO:0000256" key="3">
    <source>
        <dbReference type="ARBA" id="ARBA00019305"/>
    </source>
</evidence>
<feature type="transmembrane region" description="Helical" evidence="17">
    <location>
        <begin position="134"/>
        <end position="155"/>
    </location>
</feature>
<dbReference type="SMART" id="SM01381">
    <property type="entry name" value="7TM_GPCR_Srsx"/>
    <property type="match status" value="1"/>
</dbReference>
<keyword evidence="11 16" id="KW-0675">Receptor</keyword>
<feature type="transmembrane region" description="Helical" evidence="17">
    <location>
        <begin position="175"/>
        <end position="200"/>
    </location>
</feature>
<dbReference type="GO" id="GO:0005829">
    <property type="term" value="C:cytosol"/>
    <property type="evidence" value="ECO:0007669"/>
    <property type="project" value="Ensembl"/>
</dbReference>
<reference evidence="20" key="1">
    <citation type="submission" date="2025-08" db="UniProtKB">
        <authorList>
            <consortium name="Ensembl"/>
        </authorList>
    </citation>
    <scope>IDENTIFICATION</scope>
</reference>
<proteinExistence type="inferred from homology"/>
<comment type="subunit">
    <text evidence="15">Interacts with RAB26. Interacts with PPP1R9B. Interacts with GGA1, GGA2 and GGA3.</text>
</comment>
<dbReference type="GO" id="GO:0043410">
    <property type="term" value="P:positive regulation of MAPK cascade"/>
    <property type="evidence" value="ECO:0007669"/>
    <property type="project" value="Ensembl"/>
</dbReference>
<keyword evidence="8 17" id="KW-0472">Membrane</keyword>
<feature type="transmembrane region" description="Helical" evidence="17">
    <location>
        <begin position="406"/>
        <end position="425"/>
    </location>
</feature>
<dbReference type="CDD" id="cd15321">
    <property type="entry name" value="7tmA_alpha2B_AR"/>
    <property type="match status" value="1"/>
</dbReference>
<feature type="region of interest" description="Disordered" evidence="18">
    <location>
        <begin position="209"/>
        <end position="325"/>
    </location>
</feature>
<dbReference type="Proteomes" id="UP000694385">
    <property type="component" value="Unassembled WGS sequence"/>
</dbReference>
<dbReference type="GO" id="GO:0009986">
    <property type="term" value="C:cell surface"/>
    <property type="evidence" value="ECO:0007669"/>
    <property type="project" value="Ensembl"/>
</dbReference>
<feature type="transmembrane region" description="Helical" evidence="17">
    <location>
        <begin position="93"/>
        <end position="113"/>
    </location>
</feature>
<dbReference type="GO" id="GO:0005886">
    <property type="term" value="C:plasma membrane"/>
    <property type="evidence" value="ECO:0007669"/>
    <property type="project" value="UniProtKB-SubCell"/>
</dbReference>
<evidence type="ECO:0000256" key="9">
    <source>
        <dbReference type="ARBA" id="ARBA00023139"/>
    </source>
</evidence>
<dbReference type="GO" id="GO:0051897">
    <property type="term" value="P:positive regulation of phosphatidylinositol 3-kinase/protein kinase B signal transduction"/>
    <property type="evidence" value="ECO:0007669"/>
    <property type="project" value="Ensembl"/>
</dbReference>
<evidence type="ECO:0000259" key="19">
    <source>
        <dbReference type="PROSITE" id="PS50262"/>
    </source>
</evidence>
<dbReference type="OMA" id="ANPWKRK"/>
<dbReference type="PROSITE" id="PS00237">
    <property type="entry name" value="G_PROTEIN_RECEP_F1_1"/>
    <property type="match status" value="1"/>
</dbReference>
<keyword evidence="4 17" id="KW-1003">Cell membrane</keyword>
<dbReference type="SUPFAM" id="SSF81321">
    <property type="entry name" value="Family A G protein-coupled receptor-like"/>
    <property type="match status" value="1"/>
</dbReference>
<evidence type="ECO:0000256" key="15">
    <source>
        <dbReference type="ARBA" id="ARBA00063942"/>
    </source>
</evidence>
<dbReference type="PANTHER" id="PTHR24248">
    <property type="entry name" value="ADRENERGIC RECEPTOR-RELATED G-PROTEIN COUPLED RECEPTOR"/>
    <property type="match status" value="1"/>
</dbReference>
<keyword evidence="13" id="KW-0449">Lipoprotein</keyword>
<evidence type="ECO:0000256" key="1">
    <source>
        <dbReference type="ARBA" id="ARBA00003331"/>
    </source>
</evidence>
<comment type="function">
    <text evidence="1 17">Alpha-2 adrenergic receptors mediate the catecholamine-induced inhibition of adenylate cyclase through the action of G proteins.</text>
</comment>
<dbReference type="GO" id="GO:0007193">
    <property type="term" value="P:adenylate cyclase-inhibiting G protein-coupled receptor signaling pathway"/>
    <property type="evidence" value="ECO:0007669"/>
    <property type="project" value="Ensembl"/>
</dbReference>
<feature type="domain" description="G-protein coupled receptors family 1 profile" evidence="19">
    <location>
        <begin position="34"/>
        <end position="422"/>
    </location>
</feature>
<evidence type="ECO:0000256" key="6">
    <source>
        <dbReference type="ARBA" id="ARBA00022989"/>
    </source>
</evidence>
<keyword evidence="5 16" id="KW-0812">Transmembrane</keyword>
<dbReference type="PRINTS" id="PR00559">
    <property type="entry name" value="ADRENRGCA2BR"/>
</dbReference>
<dbReference type="GeneTree" id="ENSGT00940000161915"/>
<keyword evidence="21" id="KW-1185">Reference proteome</keyword>
<evidence type="ECO:0000256" key="13">
    <source>
        <dbReference type="ARBA" id="ARBA00023288"/>
    </source>
</evidence>
<feature type="compositionally biased region" description="Low complexity" evidence="18">
    <location>
        <begin position="275"/>
        <end position="289"/>
    </location>
</feature>
<evidence type="ECO:0000256" key="8">
    <source>
        <dbReference type="ARBA" id="ARBA00023136"/>
    </source>
</evidence>
<evidence type="ECO:0000256" key="4">
    <source>
        <dbReference type="ARBA" id="ARBA00022475"/>
    </source>
</evidence>
<dbReference type="InterPro" id="IPR000207">
    <property type="entry name" value="ADRA2B_rcpt"/>
</dbReference>
<dbReference type="PANTHER" id="PTHR24248:SF130">
    <property type="entry name" value="ALPHA-2B ADRENERGIC RECEPTOR"/>
    <property type="match status" value="1"/>
</dbReference>
<dbReference type="PRINTS" id="PR00237">
    <property type="entry name" value="GPCRRHODOPSN"/>
</dbReference>
<evidence type="ECO:0000313" key="21">
    <source>
        <dbReference type="Proteomes" id="UP000694385"/>
    </source>
</evidence>
<evidence type="ECO:0000256" key="10">
    <source>
        <dbReference type="ARBA" id="ARBA00023157"/>
    </source>
</evidence>
<dbReference type="PRINTS" id="PR01103">
    <property type="entry name" value="ADRENERGICR"/>
</dbReference>
<dbReference type="Ensembl" id="ENSJJAT00000010313.1">
    <property type="protein sequence ID" value="ENSJJAP00000004397.1"/>
    <property type="gene ID" value="ENSJJAG00000009163.1"/>
</dbReference>
<dbReference type="InterPro" id="IPR002233">
    <property type="entry name" value="ADR_fam"/>
</dbReference>
<organism evidence="20 21">
    <name type="scientific">Jaculus jaculus</name>
    <name type="common">Lesser Egyptian jerboa</name>
    <dbReference type="NCBI Taxonomy" id="51337"/>
    <lineage>
        <taxon>Eukaryota</taxon>
        <taxon>Metazoa</taxon>
        <taxon>Chordata</taxon>
        <taxon>Craniata</taxon>
        <taxon>Vertebrata</taxon>
        <taxon>Euteleostomi</taxon>
        <taxon>Mammalia</taxon>
        <taxon>Eutheria</taxon>
        <taxon>Euarchontoglires</taxon>
        <taxon>Glires</taxon>
        <taxon>Rodentia</taxon>
        <taxon>Myomorpha</taxon>
        <taxon>Dipodoidea</taxon>
        <taxon>Dipodidae</taxon>
        <taxon>Dipodinae</taxon>
        <taxon>Jaculus</taxon>
    </lineage>
</organism>
<keyword evidence="9" id="KW-0564">Palmitate</keyword>
<evidence type="ECO:0000256" key="5">
    <source>
        <dbReference type="ARBA" id="ARBA00022692"/>
    </source>
</evidence>
<keyword evidence="6 17" id="KW-1133">Transmembrane helix</keyword>
<gene>
    <name evidence="20" type="primary">Adra2b</name>
</gene>
<reference evidence="20" key="2">
    <citation type="submission" date="2025-09" db="UniProtKB">
        <authorList>
            <consortium name="Ensembl"/>
        </authorList>
    </citation>
    <scope>IDENTIFICATION</scope>
</reference>
<sequence length="446" mass="49483">VSVPAMDHQEPYSVQATAAIAAAITFLILFTIFGNALVILAVLTSRSLRAPQNLFLVSLAAADILVATLIIPFSLANELLGYWYFRRTWCEVYLALDVLFCTSSIVHLCAISLDRYWAVSRALEYNSKRTPRRIKCIILTVWLIAAIISLPPLIYKGDQDPQTHERPQCKLNQEAWYILASSIGSFFAPCLIMILVYLRIYLIAKRSNRRGPGAKRGSGEGESKQACPVPPRAPATATVPTLASPLSSVGEANGHPKPPGEQEEGDAPEDPRLRSLPPSWAAPPSSGPGQKKDVCGASVEEEEEEGEPQAQPVSPASVCSPPLQQPQGSRVLATLRGQVLLGRPVGAVGGQWWRRRAQLSREKRFTFVLAVVIGVFVLCWFPFFFSYSLGAICPQHCKIPHGLFQLFFWIGYCNSSLNPVIYTIFNQDFRRAFRRILCRQWTRTAW</sequence>
<dbReference type="FunFam" id="1.20.1070.10:FF:000100">
    <property type="entry name" value="alpha-2B adrenergic receptor"/>
    <property type="match status" value="1"/>
</dbReference>
<dbReference type="InterPro" id="IPR017452">
    <property type="entry name" value="GPCR_Rhodpsn_7TM"/>
</dbReference>